<dbReference type="EMBL" id="LBNQ01000025">
    <property type="protein sequence ID" value="KKW67842.1"/>
    <property type="molecule type" value="Genomic_DNA"/>
</dbReference>
<sequence length="237" mass="24607">MHGAGIHLDGSTIHDAAGAISSHVGHALSGMDITSLLALAAALGWASGLRLYAVVFITGLIGWMDWIALPGALGILESPIVLFFSGIMLFAEFFADKIPGFDSIWDLLQSVIRVPAGAALAASVFGADNAQMALVAALMGGTLAATSQAAKTTTRAAINASPEPFSNVGASLAEDGLSIGAIWLALTNPVVFVVVLAIAVVAMWIVTWLMFKFLRATWRKLRRLFGTNAAHPASGPP</sequence>
<dbReference type="Pfam" id="PF13548">
    <property type="entry name" value="DUF4126"/>
    <property type="match status" value="1"/>
</dbReference>
<name>A0A0U1PZ86_9BURK</name>
<keyword evidence="4" id="KW-1185">Reference proteome</keyword>
<dbReference type="InterPro" id="IPR025196">
    <property type="entry name" value="DUF4126"/>
</dbReference>
<accession>A0A0U1PZ86</accession>
<evidence type="ECO:0000259" key="2">
    <source>
        <dbReference type="Pfam" id="PF13548"/>
    </source>
</evidence>
<proteinExistence type="predicted"/>
<dbReference type="STRING" id="1610491.AAV94_09045"/>
<evidence type="ECO:0000256" key="1">
    <source>
        <dbReference type="SAM" id="Phobius"/>
    </source>
</evidence>
<organism evidence="3 4">
    <name type="scientific">Lampropedia cohaerens</name>
    <dbReference type="NCBI Taxonomy" id="1610491"/>
    <lineage>
        <taxon>Bacteria</taxon>
        <taxon>Pseudomonadati</taxon>
        <taxon>Pseudomonadota</taxon>
        <taxon>Betaproteobacteria</taxon>
        <taxon>Burkholderiales</taxon>
        <taxon>Comamonadaceae</taxon>
        <taxon>Lampropedia</taxon>
    </lineage>
</organism>
<feature type="domain" description="DUF4126" evidence="2">
    <location>
        <begin position="37"/>
        <end position="207"/>
    </location>
</feature>
<evidence type="ECO:0000313" key="4">
    <source>
        <dbReference type="Proteomes" id="UP000050580"/>
    </source>
</evidence>
<keyword evidence="1" id="KW-0472">Membrane</keyword>
<keyword evidence="1" id="KW-1133">Transmembrane helix</keyword>
<dbReference type="Proteomes" id="UP000050580">
    <property type="component" value="Unassembled WGS sequence"/>
</dbReference>
<protein>
    <submittedName>
        <fullName evidence="3">Membrane protein</fullName>
    </submittedName>
</protein>
<comment type="caution">
    <text evidence="3">The sequence shown here is derived from an EMBL/GenBank/DDBJ whole genome shotgun (WGS) entry which is preliminary data.</text>
</comment>
<evidence type="ECO:0000313" key="3">
    <source>
        <dbReference type="EMBL" id="KKW67842.1"/>
    </source>
</evidence>
<feature type="transmembrane region" description="Helical" evidence="1">
    <location>
        <begin position="36"/>
        <end position="61"/>
    </location>
</feature>
<feature type="transmembrane region" description="Helical" evidence="1">
    <location>
        <begin position="67"/>
        <end position="95"/>
    </location>
</feature>
<keyword evidence="1" id="KW-0812">Transmembrane</keyword>
<feature type="transmembrane region" description="Helical" evidence="1">
    <location>
        <begin position="190"/>
        <end position="214"/>
    </location>
</feature>
<dbReference type="AlphaFoldDB" id="A0A0U1PZ86"/>
<dbReference type="PATRIC" id="fig|1610491.3.peg.1926"/>
<reference evidence="3 4" key="1">
    <citation type="submission" date="2015-05" db="EMBL/GenBank/DDBJ databases">
        <title>Draft genome sequence of Lampropedia sp. CT6, isolated from the microbial mat of a hot water spring, located at Manikaran, India.</title>
        <authorList>
            <person name="Tripathi C."/>
            <person name="Rani P."/>
            <person name="Mahato N.K."/>
            <person name="Lal R."/>
        </authorList>
    </citation>
    <scope>NUCLEOTIDE SEQUENCE [LARGE SCALE GENOMIC DNA]</scope>
    <source>
        <strain evidence="3 4">CT6</strain>
    </source>
</reference>
<gene>
    <name evidence="3" type="ORF">AAV94_09045</name>
</gene>